<protein>
    <submittedName>
        <fullName evidence="1">Uncharacterized protein</fullName>
    </submittedName>
</protein>
<sequence length="195" mass="21424">IQDDKYVQTTSERMRLEVIGQRLLTGRVAVAQAAVRFGKLLFANTRAYSEAKKCWAPGAEPALSEIPQLQALFREAGAKFERLDQFLGLVQSHLSADLQQNAIPSNKLVQAIAVGKVRAVETSIALCFRLKQEVGSYALMGDTGFEHTDFLQCCKFAEGDSRILMQVGTTSREICQSCDTSGEESVSISCGARWQ</sequence>
<keyword evidence="2" id="KW-1185">Reference proteome</keyword>
<dbReference type="AlphaFoldDB" id="A0AAE0FAF7"/>
<reference evidence="1 2" key="1">
    <citation type="journal article" date="2015" name="Genome Biol. Evol.">
        <title>Comparative Genomics of a Bacterivorous Green Alga Reveals Evolutionary Causalities and Consequences of Phago-Mixotrophic Mode of Nutrition.</title>
        <authorList>
            <person name="Burns J.A."/>
            <person name="Paasch A."/>
            <person name="Narechania A."/>
            <person name="Kim E."/>
        </authorList>
    </citation>
    <scope>NUCLEOTIDE SEQUENCE [LARGE SCALE GENOMIC DNA]</scope>
    <source>
        <strain evidence="1 2">PLY_AMNH</strain>
    </source>
</reference>
<feature type="non-terminal residue" evidence="1">
    <location>
        <position position="1"/>
    </location>
</feature>
<evidence type="ECO:0000313" key="2">
    <source>
        <dbReference type="Proteomes" id="UP001190700"/>
    </source>
</evidence>
<dbReference type="Gene3D" id="1.20.140.10">
    <property type="entry name" value="Butyryl-CoA Dehydrogenase, subunit A, domain 3"/>
    <property type="match status" value="1"/>
</dbReference>
<dbReference type="EMBL" id="LGRX02021949">
    <property type="protein sequence ID" value="KAK3256136.1"/>
    <property type="molecule type" value="Genomic_DNA"/>
</dbReference>
<accession>A0AAE0FAF7</accession>
<comment type="caution">
    <text evidence="1">The sequence shown here is derived from an EMBL/GenBank/DDBJ whole genome shotgun (WGS) entry which is preliminary data.</text>
</comment>
<proteinExistence type="predicted"/>
<evidence type="ECO:0000313" key="1">
    <source>
        <dbReference type="EMBL" id="KAK3256136.1"/>
    </source>
</evidence>
<organism evidence="1 2">
    <name type="scientific">Cymbomonas tetramitiformis</name>
    <dbReference type="NCBI Taxonomy" id="36881"/>
    <lineage>
        <taxon>Eukaryota</taxon>
        <taxon>Viridiplantae</taxon>
        <taxon>Chlorophyta</taxon>
        <taxon>Pyramimonadophyceae</taxon>
        <taxon>Pyramimonadales</taxon>
        <taxon>Pyramimonadaceae</taxon>
        <taxon>Cymbomonas</taxon>
    </lineage>
</organism>
<name>A0AAE0FAF7_9CHLO</name>
<dbReference type="Proteomes" id="UP001190700">
    <property type="component" value="Unassembled WGS sequence"/>
</dbReference>
<gene>
    <name evidence="1" type="ORF">CYMTET_34714</name>
</gene>